<evidence type="ECO:0000313" key="1">
    <source>
        <dbReference type="EnsemblMetazoa" id="GBRI026639-PA"/>
    </source>
</evidence>
<protein>
    <submittedName>
        <fullName evidence="1">Uncharacterized protein</fullName>
    </submittedName>
</protein>
<sequence length="80" mass="9142">MNGLVIAFTSTSALEIRHYFSLYLNNHYLKLLKFLNKSHEEFKLRGIIGVDLKVDLCVPLSTSFKNDMLSATSHIKDINL</sequence>
<name>A0A1A9WNZ3_9MUSC</name>
<accession>A0A1A9WNZ3</accession>
<proteinExistence type="predicted"/>
<dbReference type="Proteomes" id="UP000091820">
    <property type="component" value="Unassembled WGS sequence"/>
</dbReference>
<dbReference type="EnsemblMetazoa" id="GBRI026639-RA">
    <property type="protein sequence ID" value="GBRI026639-PA"/>
    <property type="gene ID" value="GBRI026639"/>
</dbReference>
<evidence type="ECO:0000313" key="2">
    <source>
        <dbReference type="Proteomes" id="UP000091820"/>
    </source>
</evidence>
<reference evidence="1" key="2">
    <citation type="submission" date="2020-05" db="UniProtKB">
        <authorList>
            <consortium name="EnsemblMetazoa"/>
        </authorList>
    </citation>
    <scope>IDENTIFICATION</scope>
    <source>
        <strain evidence="1">IAEA</strain>
    </source>
</reference>
<organism evidence="1 2">
    <name type="scientific">Glossina brevipalpis</name>
    <dbReference type="NCBI Taxonomy" id="37001"/>
    <lineage>
        <taxon>Eukaryota</taxon>
        <taxon>Metazoa</taxon>
        <taxon>Ecdysozoa</taxon>
        <taxon>Arthropoda</taxon>
        <taxon>Hexapoda</taxon>
        <taxon>Insecta</taxon>
        <taxon>Pterygota</taxon>
        <taxon>Neoptera</taxon>
        <taxon>Endopterygota</taxon>
        <taxon>Diptera</taxon>
        <taxon>Brachycera</taxon>
        <taxon>Muscomorpha</taxon>
        <taxon>Hippoboscoidea</taxon>
        <taxon>Glossinidae</taxon>
        <taxon>Glossina</taxon>
    </lineage>
</organism>
<reference evidence="2" key="1">
    <citation type="submission" date="2014-03" db="EMBL/GenBank/DDBJ databases">
        <authorList>
            <person name="Aksoy S."/>
            <person name="Warren W."/>
            <person name="Wilson R.K."/>
        </authorList>
    </citation>
    <scope>NUCLEOTIDE SEQUENCE [LARGE SCALE GENOMIC DNA]</scope>
    <source>
        <strain evidence="2">IAEA</strain>
    </source>
</reference>
<dbReference type="AlphaFoldDB" id="A0A1A9WNZ3"/>
<keyword evidence="2" id="KW-1185">Reference proteome</keyword>
<dbReference type="VEuPathDB" id="VectorBase:GBRI026639"/>